<sequence>MKQSLSPKNLAMAIGVSESSLKRWADSGRIEVSRTVGGHRKIAFNEAIRFIRDAEMTVVRPEILGIPELKETATSLKRSDEDPALVLEKLLSEGAAPQARGVIIGLYMSGSSVAEICDGPISHAMGKIGSIWQHSDEGIFIEHRATEICAQAINQLRLLLEPASETSRNLPVAVGGCPSGDYGALASMMVAVTLLECGYEAVNLGANTPMVSMLNAVQQYRPKLTYMACTHSGFLPARVELDQLSNAMSELQGCVVLGGHAAERAYSAIEGNIYLHNSMTALSGFARGLIAT</sequence>
<dbReference type="RefSeq" id="WP_145447077.1">
    <property type="nucleotide sequence ID" value="NZ_CP036280.1"/>
</dbReference>
<evidence type="ECO:0000313" key="1">
    <source>
        <dbReference type="EMBL" id="QDU72931.1"/>
    </source>
</evidence>
<organism evidence="1 2">
    <name type="scientific">Mucisphaera calidilacus</name>
    <dbReference type="NCBI Taxonomy" id="2527982"/>
    <lineage>
        <taxon>Bacteria</taxon>
        <taxon>Pseudomonadati</taxon>
        <taxon>Planctomycetota</taxon>
        <taxon>Phycisphaerae</taxon>
        <taxon>Phycisphaerales</taxon>
        <taxon>Phycisphaeraceae</taxon>
        <taxon>Mucisphaera</taxon>
    </lineage>
</organism>
<dbReference type="Proteomes" id="UP000320386">
    <property type="component" value="Chromosome"/>
</dbReference>
<proteinExistence type="predicted"/>
<dbReference type="EMBL" id="CP036280">
    <property type="protein sequence ID" value="QDU72931.1"/>
    <property type="molecule type" value="Genomic_DNA"/>
</dbReference>
<dbReference type="GO" id="GO:0046872">
    <property type="term" value="F:metal ion binding"/>
    <property type="evidence" value="ECO:0007669"/>
    <property type="project" value="InterPro"/>
</dbReference>
<name>A0A518C128_9BACT</name>
<dbReference type="Gene3D" id="3.40.50.280">
    <property type="entry name" value="Cobalamin-binding domain"/>
    <property type="match status" value="1"/>
</dbReference>
<protein>
    <submittedName>
        <fullName evidence="1">Uncharacterized protein</fullName>
    </submittedName>
</protein>
<evidence type="ECO:0000313" key="2">
    <source>
        <dbReference type="Proteomes" id="UP000320386"/>
    </source>
</evidence>
<accession>A0A518C128</accession>
<dbReference type="GO" id="GO:0031419">
    <property type="term" value="F:cobalamin binding"/>
    <property type="evidence" value="ECO:0007669"/>
    <property type="project" value="InterPro"/>
</dbReference>
<dbReference type="CDD" id="cd02065">
    <property type="entry name" value="B12-binding_like"/>
    <property type="match status" value="1"/>
</dbReference>
<reference evidence="1 2" key="1">
    <citation type="submission" date="2019-02" db="EMBL/GenBank/DDBJ databases">
        <title>Deep-cultivation of Planctomycetes and their phenomic and genomic characterization uncovers novel biology.</title>
        <authorList>
            <person name="Wiegand S."/>
            <person name="Jogler M."/>
            <person name="Boedeker C."/>
            <person name="Pinto D."/>
            <person name="Vollmers J."/>
            <person name="Rivas-Marin E."/>
            <person name="Kohn T."/>
            <person name="Peeters S.H."/>
            <person name="Heuer A."/>
            <person name="Rast P."/>
            <person name="Oberbeckmann S."/>
            <person name="Bunk B."/>
            <person name="Jeske O."/>
            <person name="Meyerdierks A."/>
            <person name="Storesund J.E."/>
            <person name="Kallscheuer N."/>
            <person name="Luecker S."/>
            <person name="Lage O.M."/>
            <person name="Pohl T."/>
            <person name="Merkel B.J."/>
            <person name="Hornburger P."/>
            <person name="Mueller R.-W."/>
            <person name="Bruemmer F."/>
            <person name="Labrenz M."/>
            <person name="Spormann A.M."/>
            <person name="Op den Camp H."/>
            <person name="Overmann J."/>
            <person name="Amann R."/>
            <person name="Jetten M.S.M."/>
            <person name="Mascher T."/>
            <person name="Medema M.H."/>
            <person name="Devos D.P."/>
            <person name="Kaster A.-K."/>
            <person name="Ovreas L."/>
            <person name="Rohde M."/>
            <person name="Galperin M.Y."/>
            <person name="Jogler C."/>
        </authorList>
    </citation>
    <scope>NUCLEOTIDE SEQUENCE [LARGE SCALE GENOMIC DNA]</scope>
    <source>
        <strain evidence="1 2">Pan265</strain>
    </source>
</reference>
<dbReference type="OrthoDB" id="264258at2"/>
<dbReference type="InterPro" id="IPR036724">
    <property type="entry name" value="Cobalamin-bd_sf"/>
</dbReference>
<keyword evidence="2" id="KW-1185">Reference proteome</keyword>
<dbReference type="InterPro" id="IPR036594">
    <property type="entry name" value="Meth_synthase_dom"/>
</dbReference>
<dbReference type="KEGG" id="mcad:Pan265_28070"/>
<gene>
    <name evidence="1" type="ORF">Pan265_28070</name>
</gene>
<dbReference type="Gene3D" id="1.10.1240.10">
    <property type="entry name" value="Methionine synthase domain"/>
    <property type="match status" value="1"/>
</dbReference>
<dbReference type="AlphaFoldDB" id="A0A518C128"/>
<dbReference type="Gene3D" id="1.10.1660.10">
    <property type="match status" value="1"/>
</dbReference>
<dbReference type="SUPFAM" id="SSF52242">
    <property type="entry name" value="Cobalamin (vitamin B12)-binding domain"/>
    <property type="match status" value="1"/>
</dbReference>